<sequence>VCKRFQHSPGTITWVFDNLLNCLTDPQFYTHYMKLLPSDITPPEICTNPKLYPFLKDCLGALDGTHIDPFIPDESQIA</sequence>
<organism evidence="1 2">
    <name type="scientific">Pleurotus eryngii</name>
    <name type="common">Boletus of the steppes</name>
    <dbReference type="NCBI Taxonomy" id="5323"/>
    <lineage>
        <taxon>Eukaryota</taxon>
        <taxon>Fungi</taxon>
        <taxon>Dikarya</taxon>
        <taxon>Basidiomycota</taxon>
        <taxon>Agaricomycotina</taxon>
        <taxon>Agaricomycetes</taxon>
        <taxon>Agaricomycetidae</taxon>
        <taxon>Agaricales</taxon>
        <taxon>Pleurotineae</taxon>
        <taxon>Pleurotaceae</taxon>
        <taxon>Pleurotus</taxon>
    </lineage>
</organism>
<keyword evidence="2" id="KW-1185">Reference proteome</keyword>
<feature type="non-terminal residue" evidence="1">
    <location>
        <position position="1"/>
    </location>
</feature>
<name>A0A9P6DEH3_PLEER</name>
<gene>
    <name evidence="1" type="ORF">BDN71DRAFT_1395494</name>
</gene>
<dbReference type="OrthoDB" id="1681765at2759"/>
<evidence type="ECO:0000313" key="2">
    <source>
        <dbReference type="Proteomes" id="UP000807025"/>
    </source>
</evidence>
<evidence type="ECO:0000313" key="1">
    <source>
        <dbReference type="EMBL" id="KAF9493223.1"/>
    </source>
</evidence>
<dbReference type="AlphaFoldDB" id="A0A9P6DEH3"/>
<dbReference type="EMBL" id="MU154589">
    <property type="protein sequence ID" value="KAF9493223.1"/>
    <property type="molecule type" value="Genomic_DNA"/>
</dbReference>
<proteinExistence type="predicted"/>
<comment type="caution">
    <text evidence="1">The sequence shown here is derived from an EMBL/GenBank/DDBJ whole genome shotgun (WGS) entry which is preliminary data.</text>
</comment>
<protein>
    <submittedName>
        <fullName evidence="1">Uncharacterized protein</fullName>
    </submittedName>
</protein>
<reference evidence="1" key="1">
    <citation type="submission" date="2020-11" db="EMBL/GenBank/DDBJ databases">
        <authorList>
            <consortium name="DOE Joint Genome Institute"/>
            <person name="Ahrendt S."/>
            <person name="Riley R."/>
            <person name="Andreopoulos W."/>
            <person name="Labutti K."/>
            <person name="Pangilinan J."/>
            <person name="Ruiz-Duenas F.J."/>
            <person name="Barrasa J.M."/>
            <person name="Sanchez-Garcia M."/>
            <person name="Camarero S."/>
            <person name="Miyauchi S."/>
            <person name="Serrano A."/>
            <person name="Linde D."/>
            <person name="Babiker R."/>
            <person name="Drula E."/>
            <person name="Ayuso-Fernandez I."/>
            <person name="Pacheco R."/>
            <person name="Padilla G."/>
            <person name="Ferreira P."/>
            <person name="Barriuso J."/>
            <person name="Kellner H."/>
            <person name="Castanera R."/>
            <person name="Alfaro M."/>
            <person name="Ramirez L."/>
            <person name="Pisabarro A.G."/>
            <person name="Kuo A."/>
            <person name="Tritt A."/>
            <person name="Lipzen A."/>
            <person name="He G."/>
            <person name="Yan M."/>
            <person name="Ng V."/>
            <person name="Cullen D."/>
            <person name="Martin F."/>
            <person name="Rosso M.-N."/>
            <person name="Henrissat B."/>
            <person name="Hibbett D."/>
            <person name="Martinez A.T."/>
            <person name="Grigoriev I.V."/>
        </authorList>
    </citation>
    <scope>NUCLEOTIDE SEQUENCE</scope>
    <source>
        <strain evidence="1">ATCC 90797</strain>
    </source>
</reference>
<accession>A0A9P6DEH3</accession>
<dbReference type="Proteomes" id="UP000807025">
    <property type="component" value="Unassembled WGS sequence"/>
</dbReference>